<dbReference type="Pfam" id="PF16344">
    <property type="entry name" value="FecR_C"/>
    <property type="match status" value="1"/>
</dbReference>
<evidence type="ECO:0000259" key="3">
    <source>
        <dbReference type="Pfam" id="PF16344"/>
    </source>
</evidence>
<feature type="domain" description="Protein FecR C-terminal" evidence="3">
    <location>
        <begin position="305"/>
        <end position="373"/>
    </location>
</feature>
<keyword evidence="1" id="KW-0472">Membrane</keyword>
<gene>
    <name evidence="4" type="ORF">DWW18_17195</name>
</gene>
<keyword evidence="1" id="KW-1133">Transmembrane helix</keyword>
<dbReference type="Gene3D" id="2.60.120.1440">
    <property type="match status" value="1"/>
</dbReference>
<dbReference type="InterPro" id="IPR012373">
    <property type="entry name" value="Ferrdict_sens_TM"/>
</dbReference>
<dbReference type="EMBL" id="QRZA01000031">
    <property type="protein sequence ID" value="RGV31557.1"/>
    <property type="molecule type" value="Genomic_DNA"/>
</dbReference>
<dbReference type="InterPro" id="IPR032508">
    <property type="entry name" value="FecR_C"/>
</dbReference>
<dbReference type="Gene3D" id="3.55.50.30">
    <property type="match status" value="1"/>
</dbReference>
<reference evidence="4 5" key="1">
    <citation type="submission" date="2018-08" db="EMBL/GenBank/DDBJ databases">
        <title>A genome reference for cultivated species of the human gut microbiota.</title>
        <authorList>
            <person name="Zou Y."/>
            <person name="Xue W."/>
            <person name="Luo G."/>
        </authorList>
    </citation>
    <scope>NUCLEOTIDE SEQUENCE [LARGE SCALE GENOMIC DNA]</scope>
    <source>
        <strain evidence="4 5">AF14-49</strain>
    </source>
</reference>
<dbReference type="GO" id="GO:0016989">
    <property type="term" value="F:sigma factor antagonist activity"/>
    <property type="evidence" value="ECO:0007669"/>
    <property type="project" value="TreeGrafter"/>
</dbReference>
<evidence type="ECO:0000313" key="5">
    <source>
        <dbReference type="Proteomes" id="UP000283589"/>
    </source>
</evidence>
<proteinExistence type="predicted"/>
<sequence length="378" mass="43106">MAHWNEIDNISEKLLKKILLGENKADSIPSQEDHGRLTDKYKNWNALADQSKKVLKYDANKAFQKLQFQKYRRRKIITGWSIAASIVLLLSISIFFIQEAPEVTPVSKIEPGYKKATLTLSDGTNWDIREAVQVIQTKNSELKIDSSGLSVHSNTIAPPQEETQYHTLNVPRGGEYNLTLSDGTQVWLNSESELRFPSQFDTNNRTVYCKGEVYFNVTRNPESPFIVKLDKGEVTVLGTEFCTSDYKSSVAEVTLVTGKVQFKAGNGDSVSLTPSQHLVYNTTNDSISVTTVDTRVYTAWKDNLFCFEDETLENIMHTLSRWYNVDIYFESEDLKRRHFSGTIEKYSNIKSFLEVFETGTGIKFDIYGHKISIRQLNK</sequence>
<organism evidence="4 5">
    <name type="scientific">Butyricimonas virosa</name>
    <dbReference type="NCBI Taxonomy" id="544645"/>
    <lineage>
        <taxon>Bacteria</taxon>
        <taxon>Pseudomonadati</taxon>
        <taxon>Bacteroidota</taxon>
        <taxon>Bacteroidia</taxon>
        <taxon>Bacteroidales</taxon>
        <taxon>Odoribacteraceae</taxon>
        <taxon>Butyricimonas</taxon>
    </lineage>
</organism>
<keyword evidence="1" id="KW-0812">Transmembrane</keyword>
<comment type="caution">
    <text evidence="4">The sequence shown here is derived from an EMBL/GenBank/DDBJ whole genome shotgun (WGS) entry which is preliminary data.</text>
</comment>
<feature type="transmembrane region" description="Helical" evidence="1">
    <location>
        <begin position="76"/>
        <end position="97"/>
    </location>
</feature>
<evidence type="ECO:0000313" key="4">
    <source>
        <dbReference type="EMBL" id="RGV31557.1"/>
    </source>
</evidence>
<dbReference type="RefSeq" id="WP_118261323.1">
    <property type="nucleotide sequence ID" value="NZ_CALBWO010000063.1"/>
</dbReference>
<dbReference type="PANTHER" id="PTHR30273">
    <property type="entry name" value="PERIPLASMIC SIGNAL SENSOR AND SIGMA FACTOR ACTIVATOR FECR-RELATED"/>
    <property type="match status" value="1"/>
</dbReference>
<dbReference type="InterPro" id="IPR006860">
    <property type="entry name" value="FecR"/>
</dbReference>
<evidence type="ECO:0000259" key="2">
    <source>
        <dbReference type="Pfam" id="PF04773"/>
    </source>
</evidence>
<dbReference type="PANTHER" id="PTHR30273:SF2">
    <property type="entry name" value="PROTEIN FECR"/>
    <property type="match status" value="1"/>
</dbReference>
<name>A0A412WVZ9_9BACT</name>
<dbReference type="AlphaFoldDB" id="A0A412WVZ9"/>
<feature type="domain" description="FecR protein" evidence="2">
    <location>
        <begin position="167"/>
        <end position="261"/>
    </location>
</feature>
<dbReference type="STRING" id="1121130.GCA_000519105_03301"/>
<dbReference type="Pfam" id="PF04773">
    <property type="entry name" value="FecR"/>
    <property type="match status" value="1"/>
</dbReference>
<accession>A0A412WVZ9</accession>
<protein>
    <submittedName>
        <fullName evidence="4">FecR family protein</fullName>
    </submittedName>
</protein>
<evidence type="ECO:0000256" key="1">
    <source>
        <dbReference type="SAM" id="Phobius"/>
    </source>
</evidence>
<dbReference type="Proteomes" id="UP000283589">
    <property type="component" value="Unassembled WGS sequence"/>
</dbReference>